<keyword evidence="3" id="KW-0378">Hydrolase</keyword>
<proteinExistence type="predicted"/>
<dbReference type="GO" id="GO:0008237">
    <property type="term" value="F:metallopeptidase activity"/>
    <property type="evidence" value="ECO:0007669"/>
    <property type="project" value="UniProtKB-KW"/>
</dbReference>
<feature type="transmembrane region" description="Helical" evidence="2">
    <location>
        <begin position="260"/>
        <end position="278"/>
    </location>
</feature>
<feature type="compositionally biased region" description="Basic and acidic residues" evidence="1">
    <location>
        <begin position="310"/>
        <end position="322"/>
    </location>
</feature>
<dbReference type="RefSeq" id="WP_170103846.1">
    <property type="nucleotide sequence ID" value="NZ_JABAGR010000004.1"/>
</dbReference>
<evidence type="ECO:0000256" key="2">
    <source>
        <dbReference type="SAM" id="Phobius"/>
    </source>
</evidence>
<organism evidence="3 4">
    <name type="scientific">Parafannyhessea umbonata</name>
    <dbReference type="NCBI Taxonomy" id="604330"/>
    <lineage>
        <taxon>Bacteria</taxon>
        <taxon>Bacillati</taxon>
        <taxon>Actinomycetota</taxon>
        <taxon>Coriobacteriia</taxon>
        <taxon>Coriobacteriales</taxon>
        <taxon>Atopobiaceae</taxon>
        <taxon>Parafannyhessea</taxon>
    </lineage>
</organism>
<feature type="transmembrane region" description="Helical" evidence="2">
    <location>
        <begin position="60"/>
        <end position="79"/>
    </location>
</feature>
<keyword evidence="3" id="KW-0482">Metalloprotease</keyword>
<feature type="transmembrane region" description="Helical" evidence="2">
    <location>
        <begin position="91"/>
        <end position="109"/>
    </location>
</feature>
<dbReference type="GO" id="GO:0006508">
    <property type="term" value="P:proteolysis"/>
    <property type="evidence" value="ECO:0007669"/>
    <property type="project" value="UniProtKB-KW"/>
</dbReference>
<keyword evidence="3" id="KW-0645">Protease</keyword>
<dbReference type="EMBL" id="JABAGR010000004">
    <property type="protein sequence ID" value="NMF25806.1"/>
    <property type="molecule type" value="Genomic_DNA"/>
</dbReference>
<dbReference type="PANTHER" id="PTHR36844:SF1">
    <property type="entry name" value="PROTEASE PRSW"/>
    <property type="match status" value="1"/>
</dbReference>
<accession>A0A7X9TBA1</accession>
<feature type="region of interest" description="Disordered" evidence="1">
    <location>
        <begin position="293"/>
        <end position="332"/>
    </location>
</feature>
<protein>
    <submittedName>
        <fullName evidence="3">PrsW family intramembrane metalloprotease</fullName>
    </submittedName>
</protein>
<name>A0A7X9TBA1_9ACTN</name>
<comment type="caution">
    <text evidence="3">The sequence shown here is derived from an EMBL/GenBank/DDBJ whole genome shotgun (WGS) entry which is preliminary data.</text>
</comment>
<feature type="transmembrane region" description="Helical" evidence="2">
    <location>
        <begin position="21"/>
        <end position="40"/>
    </location>
</feature>
<sequence length="332" mass="36222">MAPESNATLSRNPFGYHRRRWWVGLTAFVFLFLIGPLAMFGDMDRGTIHHASQLAEHYQTMLLCFSLLLLYLVPFFVFVRYTRMRAGVPRWLVVLAFASGLFIPGWIAGELNDAADVLLRAATSKAFVSTWGDAVEAPLVEETLKLLTVLAVLGLAGRHGGRDWLVGGMCVGMGFQLNEDLGYIVDQVASAHHGYETAVAVTLGDRVSGALVSHWTYTALAAVAVWLFFCQRRRLRGLLLVLAPLLSHAAWDTPLSDAGALFEALICLIAAIPFLYAWGDITFDGGRRLSAPCPKRRKRHAAHGTPGSQDAREDAAPGEKDAGLAPQPPRGL</sequence>
<evidence type="ECO:0000256" key="1">
    <source>
        <dbReference type="SAM" id="MobiDB-lite"/>
    </source>
</evidence>
<evidence type="ECO:0000313" key="4">
    <source>
        <dbReference type="Proteomes" id="UP000565613"/>
    </source>
</evidence>
<dbReference type="InterPro" id="IPR026898">
    <property type="entry name" value="PrsW"/>
</dbReference>
<dbReference type="PANTHER" id="PTHR36844">
    <property type="entry name" value="PROTEASE PRSW"/>
    <property type="match status" value="1"/>
</dbReference>
<feature type="transmembrane region" description="Helical" evidence="2">
    <location>
        <begin position="237"/>
        <end position="254"/>
    </location>
</feature>
<dbReference type="Proteomes" id="UP000565613">
    <property type="component" value="Unassembled WGS sequence"/>
</dbReference>
<dbReference type="AlphaFoldDB" id="A0A7X9TBA1"/>
<evidence type="ECO:0000313" key="3">
    <source>
        <dbReference type="EMBL" id="NMF25806.1"/>
    </source>
</evidence>
<gene>
    <name evidence="3" type="ORF">HF885_05055</name>
</gene>
<reference evidence="3 4" key="1">
    <citation type="submission" date="2020-04" db="EMBL/GenBank/DDBJ databases">
        <authorList>
            <person name="Hitch T.C.A."/>
            <person name="Wylensek D."/>
            <person name="Clavel T."/>
        </authorList>
    </citation>
    <scope>NUCLEOTIDE SEQUENCE [LARGE SCALE GENOMIC DNA]</scope>
    <source>
        <strain evidence="3 4">105184</strain>
    </source>
</reference>
<keyword evidence="2" id="KW-1133">Transmembrane helix</keyword>
<dbReference type="Pfam" id="PF13367">
    <property type="entry name" value="PrsW-protease"/>
    <property type="match status" value="1"/>
</dbReference>
<keyword evidence="2" id="KW-0472">Membrane</keyword>
<keyword evidence="2" id="KW-0812">Transmembrane</keyword>
<feature type="transmembrane region" description="Helical" evidence="2">
    <location>
        <begin position="212"/>
        <end position="230"/>
    </location>
</feature>